<keyword evidence="5 6" id="KW-0472">Membrane</keyword>
<feature type="transmembrane region" description="Helical" evidence="6">
    <location>
        <begin position="177"/>
        <end position="195"/>
    </location>
</feature>
<dbReference type="RefSeq" id="WP_103788997.1">
    <property type="nucleotide sequence ID" value="NZ_PQVF01000006.1"/>
</dbReference>
<dbReference type="GO" id="GO:0005886">
    <property type="term" value="C:plasma membrane"/>
    <property type="evidence" value="ECO:0007669"/>
    <property type="project" value="UniProtKB-SubCell"/>
</dbReference>
<dbReference type="AlphaFoldDB" id="A0A2S5A2E6"/>
<name>A0A2S5A2E6_9SPHI</name>
<reference evidence="9 10" key="1">
    <citation type="submission" date="2018-01" db="EMBL/GenBank/DDBJ databases">
        <authorList>
            <person name="Gaut B.S."/>
            <person name="Morton B.R."/>
            <person name="Clegg M.T."/>
            <person name="Duvall M.R."/>
        </authorList>
    </citation>
    <scope>NUCLEOTIDE SEQUENCE [LARGE SCALE GENOMIC DNA]</scope>
    <source>
        <strain evidence="9 10">HR-AV</strain>
    </source>
</reference>
<evidence type="ECO:0000313" key="10">
    <source>
        <dbReference type="Proteomes" id="UP000236893"/>
    </source>
</evidence>
<evidence type="ECO:0000259" key="7">
    <source>
        <dbReference type="Pfam" id="PF06271"/>
    </source>
</evidence>
<dbReference type="InterPro" id="IPR031493">
    <property type="entry name" value="Zinc_ribbon_15"/>
</dbReference>
<dbReference type="OrthoDB" id="766141at2"/>
<gene>
    <name evidence="9" type="ORF">C3K47_10025</name>
</gene>
<dbReference type="EMBL" id="PQVF01000006">
    <property type="protein sequence ID" value="POY36694.1"/>
    <property type="molecule type" value="Genomic_DNA"/>
</dbReference>
<keyword evidence="2" id="KW-1003">Cell membrane</keyword>
<evidence type="ECO:0000256" key="3">
    <source>
        <dbReference type="ARBA" id="ARBA00022692"/>
    </source>
</evidence>
<feature type="domain" description="Zinc-ribbon 15" evidence="8">
    <location>
        <begin position="19"/>
        <end position="65"/>
    </location>
</feature>
<evidence type="ECO:0000256" key="6">
    <source>
        <dbReference type="SAM" id="Phobius"/>
    </source>
</evidence>
<evidence type="ECO:0000256" key="2">
    <source>
        <dbReference type="ARBA" id="ARBA00022475"/>
    </source>
</evidence>
<evidence type="ECO:0000256" key="1">
    <source>
        <dbReference type="ARBA" id="ARBA00004651"/>
    </source>
</evidence>
<dbReference type="Pfam" id="PF06271">
    <property type="entry name" value="RDD"/>
    <property type="match status" value="1"/>
</dbReference>
<dbReference type="InterPro" id="IPR010432">
    <property type="entry name" value="RDD"/>
</dbReference>
<keyword evidence="10" id="KW-1185">Reference proteome</keyword>
<protein>
    <recommendedName>
        <fullName evidence="11">RDD domain-containing protein</fullName>
    </recommendedName>
</protein>
<dbReference type="PANTHER" id="PTHR36115">
    <property type="entry name" value="PROLINE-RICH ANTIGEN HOMOLOG-RELATED"/>
    <property type="match status" value="1"/>
</dbReference>
<accession>A0A2S5A2E6</accession>
<proteinExistence type="predicted"/>
<feature type="domain" description="RDD" evidence="7">
    <location>
        <begin position="97"/>
        <end position="207"/>
    </location>
</feature>
<sequence length="215" mass="24167">MIIYGTKVIGNTIQTGRFNCSNCRREENYQLVKYKKFFHIFFIPLIPINNLGDQLECYCCKTAYIPGTVLSESEYNSARSASENTVVNAAYFDAIPANFGKRVGAFIIDLAIIYLLTFLTVMISKSIVLLLGLGFLYFATCDLFLKGSSIGKLILSMKITEAEIDEKTTTVKIVLRNLLKGISTFFPVIFLVALLNERKQTIHDMVARTVVTDRV</sequence>
<comment type="caution">
    <text evidence="9">The sequence shown here is derived from an EMBL/GenBank/DDBJ whole genome shotgun (WGS) entry which is preliminary data.</text>
</comment>
<evidence type="ECO:0008006" key="11">
    <source>
        <dbReference type="Google" id="ProtNLM"/>
    </source>
</evidence>
<dbReference type="InterPro" id="IPR051791">
    <property type="entry name" value="Pra-immunoreactive"/>
</dbReference>
<dbReference type="PANTHER" id="PTHR36115:SF6">
    <property type="entry name" value="PROLINE-RICH ANTIGEN HOMOLOG"/>
    <property type="match status" value="1"/>
</dbReference>
<dbReference type="Pfam" id="PF17032">
    <property type="entry name" value="Zn_ribbon_15"/>
    <property type="match status" value="1"/>
</dbReference>
<keyword evidence="3 6" id="KW-0812">Transmembrane</keyword>
<evidence type="ECO:0000256" key="4">
    <source>
        <dbReference type="ARBA" id="ARBA00022989"/>
    </source>
</evidence>
<keyword evidence="4 6" id="KW-1133">Transmembrane helix</keyword>
<comment type="subcellular location">
    <subcellularLocation>
        <location evidence="1">Cell membrane</location>
        <topology evidence="1">Multi-pass membrane protein</topology>
    </subcellularLocation>
</comment>
<evidence type="ECO:0000256" key="5">
    <source>
        <dbReference type="ARBA" id="ARBA00023136"/>
    </source>
</evidence>
<evidence type="ECO:0000259" key="8">
    <source>
        <dbReference type="Pfam" id="PF17032"/>
    </source>
</evidence>
<evidence type="ECO:0000313" key="9">
    <source>
        <dbReference type="EMBL" id="POY36694.1"/>
    </source>
</evidence>
<dbReference type="Proteomes" id="UP000236893">
    <property type="component" value="Unassembled WGS sequence"/>
</dbReference>
<organism evidence="9 10">
    <name type="scientific">Solitalea longa</name>
    <dbReference type="NCBI Taxonomy" id="2079460"/>
    <lineage>
        <taxon>Bacteria</taxon>
        <taxon>Pseudomonadati</taxon>
        <taxon>Bacteroidota</taxon>
        <taxon>Sphingobacteriia</taxon>
        <taxon>Sphingobacteriales</taxon>
        <taxon>Sphingobacteriaceae</taxon>
        <taxon>Solitalea</taxon>
    </lineage>
</organism>